<dbReference type="PANTHER" id="PTHR24119:SF0">
    <property type="entry name" value="ACYL-COA-BINDING DOMAIN-CONTAINING PROTEIN 6"/>
    <property type="match status" value="1"/>
</dbReference>
<accession>L1JHP1</accession>
<gene>
    <name evidence="4" type="ORF">GUITHDRAFT_151976</name>
</gene>
<dbReference type="Proteomes" id="UP000011087">
    <property type="component" value="Unassembled WGS sequence"/>
</dbReference>
<evidence type="ECO:0000313" key="4">
    <source>
        <dbReference type="EMBL" id="EKX47817.1"/>
    </source>
</evidence>
<dbReference type="PANTHER" id="PTHR24119">
    <property type="entry name" value="ACYL-COA-BINDING DOMAIN-CONTAINING PROTEIN 6"/>
    <property type="match status" value="1"/>
</dbReference>
<dbReference type="PROSITE" id="PS50088">
    <property type="entry name" value="ANK_REPEAT"/>
    <property type="match status" value="2"/>
</dbReference>
<dbReference type="PaxDb" id="55529-EKX47817"/>
<reference evidence="5" key="3">
    <citation type="submission" date="2015-06" db="UniProtKB">
        <authorList>
            <consortium name="EnsemblProtists"/>
        </authorList>
    </citation>
    <scope>IDENTIFICATION</scope>
</reference>
<dbReference type="GeneID" id="17304601"/>
<dbReference type="SMART" id="SM00248">
    <property type="entry name" value="ANK"/>
    <property type="match status" value="2"/>
</dbReference>
<protein>
    <submittedName>
        <fullName evidence="4 5">Uncharacterized protein</fullName>
    </submittedName>
</protein>
<dbReference type="HOGENOM" id="CLU_1889751_0_0_1"/>
<name>L1JHP1_GUITC</name>
<dbReference type="OrthoDB" id="539213at2759"/>
<dbReference type="eggNOG" id="KOG0504">
    <property type="taxonomic scope" value="Eukaryota"/>
</dbReference>
<dbReference type="RefSeq" id="XP_005834797.1">
    <property type="nucleotide sequence ID" value="XM_005834740.1"/>
</dbReference>
<dbReference type="AlphaFoldDB" id="L1JHP1"/>
<dbReference type="SUPFAM" id="SSF48403">
    <property type="entry name" value="Ankyrin repeat"/>
    <property type="match status" value="1"/>
</dbReference>
<evidence type="ECO:0000256" key="1">
    <source>
        <dbReference type="ARBA" id="ARBA00023121"/>
    </source>
</evidence>
<dbReference type="KEGG" id="gtt:GUITHDRAFT_151976"/>
<keyword evidence="1" id="KW-0446">Lipid-binding</keyword>
<evidence type="ECO:0000256" key="2">
    <source>
        <dbReference type="PROSITE-ProRule" id="PRU00023"/>
    </source>
</evidence>
<dbReference type="EMBL" id="JH992988">
    <property type="protein sequence ID" value="EKX47817.1"/>
    <property type="molecule type" value="Genomic_DNA"/>
</dbReference>
<evidence type="ECO:0000256" key="3">
    <source>
        <dbReference type="SAM" id="MobiDB-lite"/>
    </source>
</evidence>
<evidence type="ECO:0000313" key="5">
    <source>
        <dbReference type="EnsemblProtists" id="EKX47817"/>
    </source>
</evidence>
<sequence length="135" mass="15152">MVGLESKLSKGNWEVDRSSLGNAFRYAKYGRYRELEKAIQDSEVSVDDQYGPKNNTLLCVAASHGHLRIVKLLLRNKADINFQNSEGNSPMHLANIFNYKELVNYLISKGANKELKNKRGHSPLEESVDGPDEAS</sequence>
<reference evidence="4 6" key="1">
    <citation type="journal article" date="2012" name="Nature">
        <title>Algal genomes reveal evolutionary mosaicism and the fate of nucleomorphs.</title>
        <authorList>
            <consortium name="DOE Joint Genome Institute"/>
            <person name="Curtis B.A."/>
            <person name="Tanifuji G."/>
            <person name="Burki F."/>
            <person name="Gruber A."/>
            <person name="Irimia M."/>
            <person name="Maruyama S."/>
            <person name="Arias M.C."/>
            <person name="Ball S.G."/>
            <person name="Gile G.H."/>
            <person name="Hirakawa Y."/>
            <person name="Hopkins J.F."/>
            <person name="Kuo A."/>
            <person name="Rensing S.A."/>
            <person name="Schmutz J."/>
            <person name="Symeonidi A."/>
            <person name="Elias M."/>
            <person name="Eveleigh R.J."/>
            <person name="Herman E.K."/>
            <person name="Klute M.J."/>
            <person name="Nakayama T."/>
            <person name="Obornik M."/>
            <person name="Reyes-Prieto A."/>
            <person name="Armbrust E.V."/>
            <person name="Aves S.J."/>
            <person name="Beiko R.G."/>
            <person name="Coutinho P."/>
            <person name="Dacks J.B."/>
            <person name="Durnford D.G."/>
            <person name="Fast N.M."/>
            <person name="Green B.R."/>
            <person name="Grisdale C.J."/>
            <person name="Hempel F."/>
            <person name="Henrissat B."/>
            <person name="Hoppner M.P."/>
            <person name="Ishida K."/>
            <person name="Kim E."/>
            <person name="Koreny L."/>
            <person name="Kroth P.G."/>
            <person name="Liu Y."/>
            <person name="Malik S.B."/>
            <person name="Maier U.G."/>
            <person name="McRose D."/>
            <person name="Mock T."/>
            <person name="Neilson J.A."/>
            <person name="Onodera N.T."/>
            <person name="Poole A.M."/>
            <person name="Pritham E.J."/>
            <person name="Richards T.A."/>
            <person name="Rocap G."/>
            <person name="Roy S.W."/>
            <person name="Sarai C."/>
            <person name="Schaack S."/>
            <person name="Shirato S."/>
            <person name="Slamovits C.H."/>
            <person name="Spencer D.F."/>
            <person name="Suzuki S."/>
            <person name="Worden A.Z."/>
            <person name="Zauner S."/>
            <person name="Barry K."/>
            <person name="Bell C."/>
            <person name="Bharti A.K."/>
            <person name="Crow J.A."/>
            <person name="Grimwood J."/>
            <person name="Kramer R."/>
            <person name="Lindquist E."/>
            <person name="Lucas S."/>
            <person name="Salamov A."/>
            <person name="McFadden G.I."/>
            <person name="Lane C.E."/>
            <person name="Keeling P.J."/>
            <person name="Gray M.W."/>
            <person name="Grigoriev I.V."/>
            <person name="Archibald J.M."/>
        </authorList>
    </citation>
    <scope>NUCLEOTIDE SEQUENCE</scope>
    <source>
        <strain evidence="4 6">CCMP2712</strain>
    </source>
</reference>
<evidence type="ECO:0000313" key="6">
    <source>
        <dbReference type="Proteomes" id="UP000011087"/>
    </source>
</evidence>
<dbReference type="EnsemblProtists" id="EKX47817">
    <property type="protein sequence ID" value="EKX47817"/>
    <property type="gene ID" value="GUITHDRAFT_151976"/>
</dbReference>
<dbReference type="InterPro" id="IPR036770">
    <property type="entry name" value="Ankyrin_rpt-contain_sf"/>
</dbReference>
<dbReference type="GO" id="GO:0000062">
    <property type="term" value="F:fatty-acyl-CoA binding"/>
    <property type="evidence" value="ECO:0007669"/>
    <property type="project" value="TreeGrafter"/>
</dbReference>
<feature type="compositionally biased region" description="Acidic residues" evidence="3">
    <location>
        <begin position="126"/>
        <end position="135"/>
    </location>
</feature>
<organism evidence="4">
    <name type="scientific">Guillardia theta (strain CCMP2712)</name>
    <name type="common">Cryptophyte</name>
    <dbReference type="NCBI Taxonomy" id="905079"/>
    <lineage>
        <taxon>Eukaryota</taxon>
        <taxon>Cryptophyceae</taxon>
        <taxon>Pyrenomonadales</taxon>
        <taxon>Geminigeraceae</taxon>
        <taxon>Guillardia</taxon>
    </lineage>
</organism>
<feature type="region of interest" description="Disordered" evidence="3">
    <location>
        <begin position="116"/>
        <end position="135"/>
    </location>
</feature>
<dbReference type="InterPro" id="IPR002110">
    <property type="entry name" value="Ankyrin_rpt"/>
</dbReference>
<reference evidence="6" key="2">
    <citation type="submission" date="2012-11" db="EMBL/GenBank/DDBJ databases">
        <authorList>
            <person name="Kuo A."/>
            <person name="Curtis B.A."/>
            <person name="Tanifuji G."/>
            <person name="Burki F."/>
            <person name="Gruber A."/>
            <person name="Irimia M."/>
            <person name="Maruyama S."/>
            <person name="Arias M.C."/>
            <person name="Ball S.G."/>
            <person name="Gile G.H."/>
            <person name="Hirakawa Y."/>
            <person name="Hopkins J.F."/>
            <person name="Rensing S.A."/>
            <person name="Schmutz J."/>
            <person name="Symeonidi A."/>
            <person name="Elias M."/>
            <person name="Eveleigh R.J."/>
            <person name="Herman E.K."/>
            <person name="Klute M.J."/>
            <person name="Nakayama T."/>
            <person name="Obornik M."/>
            <person name="Reyes-Prieto A."/>
            <person name="Armbrust E.V."/>
            <person name="Aves S.J."/>
            <person name="Beiko R.G."/>
            <person name="Coutinho P."/>
            <person name="Dacks J.B."/>
            <person name="Durnford D.G."/>
            <person name="Fast N.M."/>
            <person name="Green B.R."/>
            <person name="Grisdale C."/>
            <person name="Hempe F."/>
            <person name="Henrissat B."/>
            <person name="Hoppner M.P."/>
            <person name="Ishida K.-I."/>
            <person name="Kim E."/>
            <person name="Koreny L."/>
            <person name="Kroth P.G."/>
            <person name="Liu Y."/>
            <person name="Malik S.-B."/>
            <person name="Maier U.G."/>
            <person name="McRose D."/>
            <person name="Mock T."/>
            <person name="Neilson J.A."/>
            <person name="Onodera N.T."/>
            <person name="Poole A.M."/>
            <person name="Pritham E.J."/>
            <person name="Richards T.A."/>
            <person name="Rocap G."/>
            <person name="Roy S.W."/>
            <person name="Sarai C."/>
            <person name="Schaack S."/>
            <person name="Shirato S."/>
            <person name="Slamovits C.H."/>
            <person name="Spencer D.F."/>
            <person name="Suzuki S."/>
            <person name="Worden A.Z."/>
            <person name="Zauner S."/>
            <person name="Barry K."/>
            <person name="Bell C."/>
            <person name="Bharti A.K."/>
            <person name="Crow J.A."/>
            <person name="Grimwood J."/>
            <person name="Kramer R."/>
            <person name="Lindquist E."/>
            <person name="Lucas S."/>
            <person name="Salamov A."/>
            <person name="McFadden G.I."/>
            <person name="Lane C.E."/>
            <person name="Keeling P.J."/>
            <person name="Gray M.W."/>
            <person name="Grigoriev I.V."/>
            <person name="Archibald J.M."/>
        </authorList>
    </citation>
    <scope>NUCLEOTIDE SEQUENCE</scope>
    <source>
        <strain evidence="6">CCMP2712</strain>
    </source>
</reference>
<feature type="repeat" description="ANK" evidence="2">
    <location>
        <begin position="86"/>
        <end position="118"/>
    </location>
</feature>
<proteinExistence type="predicted"/>
<dbReference type="Gene3D" id="1.25.40.20">
    <property type="entry name" value="Ankyrin repeat-containing domain"/>
    <property type="match status" value="1"/>
</dbReference>
<feature type="repeat" description="ANK" evidence="2">
    <location>
        <begin position="53"/>
        <end position="85"/>
    </location>
</feature>
<dbReference type="PROSITE" id="PS50297">
    <property type="entry name" value="ANK_REP_REGION"/>
    <property type="match status" value="2"/>
</dbReference>
<keyword evidence="2" id="KW-0040">ANK repeat</keyword>
<dbReference type="Pfam" id="PF12796">
    <property type="entry name" value="Ank_2"/>
    <property type="match status" value="1"/>
</dbReference>
<keyword evidence="6" id="KW-1185">Reference proteome</keyword>